<dbReference type="InterPro" id="IPR037291">
    <property type="entry name" value="DUF4139"/>
</dbReference>
<dbReference type="RefSeq" id="WP_407591461.1">
    <property type="nucleotide sequence ID" value="NZ_JBHDIY010000002.1"/>
</dbReference>
<evidence type="ECO:0000259" key="2">
    <source>
        <dbReference type="Pfam" id="PF13598"/>
    </source>
</evidence>
<evidence type="ECO:0000259" key="3">
    <source>
        <dbReference type="Pfam" id="PF13600"/>
    </source>
</evidence>
<dbReference type="Pfam" id="PF13600">
    <property type="entry name" value="DUF4140"/>
    <property type="match status" value="1"/>
</dbReference>
<gene>
    <name evidence="4" type="ORF">ACERZ8_06860</name>
</gene>
<dbReference type="PANTHER" id="PTHR31005">
    <property type="entry name" value="DUF4139 DOMAIN-CONTAINING PROTEIN"/>
    <property type="match status" value="1"/>
</dbReference>
<evidence type="ECO:0000313" key="4">
    <source>
        <dbReference type="EMBL" id="MFL4469599.1"/>
    </source>
</evidence>
<comment type="caution">
    <text evidence="4">The sequence shown here is derived from an EMBL/GenBank/DDBJ whole genome shotgun (WGS) entry which is preliminary data.</text>
</comment>
<dbReference type="InterPro" id="IPR025554">
    <property type="entry name" value="DUF4140"/>
</dbReference>
<sequence>MRSLALAAALFPLPALADVITLNAPPVAVTAYAQGAIVTRTVTFDIPTGQHDLRIADMDSNLNAAMIDIALSGATLFTRSWDRDGSGPYRAPRTPEWLAAKAAFDQATEALAQRDDAIALALAKAQAAQDQIDFLNGISLPDEAATDVDTLRAIGQLIASDGTAARSAMRAAEAEARSLRQGRDDLAFAMQEAAAALEEVTPPNTNPAALTLIVEAAQAGPVTLTLRYPNFNAQWAPTYEVFLQADDTLRIERGAYVAQNTSEDWVNVDLTLSTLSPFAGSEPGTLWPLLRRIEDPVKPAPSPSLLRSQSGLADSAMSMEAPVIVEETATASSDLSGIGVSYALPGKVTVRTGEDVVRIALDTIEFEAALSARAVPARNQTAFRLVEFDNTSPEILLPGQAVLYVDGQLVGETALQTLPPNAEAEIFFGPIEGLRLTRTVLDRNEGDRGIITRSNEEREAVRIEIENITDRAWDVTLQDAVPYSEQEDLVIDWEATPAPDVTAVDDQRGILEWQITLPAGESEIIELETTLTWPDGMVLR</sequence>
<feature type="domain" description="DUF4139" evidence="2">
    <location>
        <begin position="224"/>
        <end position="534"/>
    </location>
</feature>
<name>A0ABW8UVC5_9RHOB</name>
<dbReference type="EMBL" id="JBHDIY010000002">
    <property type="protein sequence ID" value="MFL4469599.1"/>
    <property type="molecule type" value="Genomic_DNA"/>
</dbReference>
<feature type="signal peptide" evidence="1">
    <location>
        <begin position="1"/>
        <end position="17"/>
    </location>
</feature>
<dbReference type="PANTHER" id="PTHR31005:SF8">
    <property type="entry name" value="DUF4139 DOMAIN-CONTAINING PROTEIN"/>
    <property type="match status" value="1"/>
</dbReference>
<dbReference type="NCBIfam" id="TIGR02231">
    <property type="entry name" value="mucoidy inhibitor MuiA family protein"/>
    <property type="match status" value="1"/>
</dbReference>
<feature type="chain" id="PRO_5045420737" evidence="1">
    <location>
        <begin position="18"/>
        <end position="540"/>
    </location>
</feature>
<accession>A0ABW8UVC5</accession>
<keyword evidence="5" id="KW-1185">Reference proteome</keyword>
<dbReference type="InterPro" id="IPR011935">
    <property type="entry name" value="CHP02231"/>
</dbReference>
<dbReference type="Pfam" id="PF13598">
    <property type="entry name" value="DUF4139"/>
    <property type="match status" value="1"/>
</dbReference>
<reference evidence="4 5" key="1">
    <citation type="submission" date="2024-08" db="EMBL/GenBank/DDBJ databases">
        <title>Tateyamaria sp. nov., isolated from marine algae.</title>
        <authorList>
            <person name="Choi B.J."/>
            <person name="Kim J.M."/>
            <person name="Lee J.K."/>
            <person name="Choi D.G."/>
            <person name="Bayburt H."/>
            <person name="Baek J.H."/>
            <person name="Han D.M."/>
            <person name="Jeon C.O."/>
        </authorList>
    </citation>
    <scope>NUCLEOTIDE SEQUENCE [LARGE SCALE GENOMIC DNA]</scope>
    <source>
        <strain evidence="4 5">KMU-156</strain>
    </source>
</reference>
<evidence type="ECO:0000256" key="1">
    <source>
        <dbReference type="SAM" id="SignalP"/>
    </source>
</evidence>
<keyword evidence="1" id="KW-0732">Signal</keyword>
<organism evidence="4 5">
    <name type="scientific">Tateyamaria armeniaca</name>
    <dbReference type="NCBI Taxonomy" id="2518930"/>
    <lineage>
        <taxon>Bacteria</taxon>
        <taxon>Pseudomonadati</taxon>
        <taxon>Pseudomonadota</taxon>
        <taxon>Alphaproteobacteria</taxon>
        <taxon>Rhodobacterales</taxon>
        <taxon>Roseobacteraceae</taxon>
        <taxon>Tateyamaria</taxon>
    </lineage>
</organism>
<dbReference type="Proteomes" id="UP001627408">
    <property type="component" value="Unassembled WGS sequence"/>
</dbReference>
<evidence type="ECO:0000313" key="5">
    <source>
        <dbReference type="Proteomes" id="UP001627408"/>
    </source>
</evidence>
<feature type="domain" description="DUF4140" evidence="3">
    <location>
        <begin position="29"/>
        <end position="135"/>
    </location>
</feature>
<proteinExistence type="predicted"/>
<protein>
    <submittedName>
        <fullName evidence="4">Mucoidy inhibitor MuiA family protein</fullName>
    </submittedName>
</protein>